<dbReference type="SUPFAM" id="SSF53098">
    <property type="entry name" value="Ribonuclease H-like"/>
    <property type="match status" value="1"/>
</dbReference>
<name>A0ABQ5F7G4_9ASTR</name>
<organism evidence="3 4">
    <name type="scientific">Tanacetum coccineum</name>
    <dbReference type="NCBI Taxonomy" id="301880"/>
    <lineage>
        <taxon>Eukaryota</taxon>
        <taxon>Viridiplantae</taxon>
        <taxon>Streptophyta</taxon>
        <taxon>Embryophyta</taxon>
        <taxon>Tracheophyta</taxon>
        <taxon>Spermatophyta</taxon>
        <taxon>Magnoliopsida</taxon>
        <taxon>eudicotyledons</taxon>
        <taxon>Gunneridae</taxon>
        <taxon>Pentapetalae</taxon>
        <taxon>asterids</taxon>
        <taxon>campanulids</taxon>
        <taxon>Asterales</taxon>
        <taxon>Asteraceae</taxon>
        <taxon>Asteroideae</taxon>
        <taxon>Anthemideae</taxon>
        <taxon>Anthemidinae</taxon>
        <taxon>Tanacetum</taxon>
    </lineage>
</organism>
<evidence type="ECO:0000313" key="3">
    <source>
        <dbReference type="EMBL" id="GJT59331.1"/>
    </source>
</evidence>
<evidence type="ECO:0000259" key="1">
    <source>
        <dbReference type="PROSITE" id="PS50878"/>
    </source>
</evidence>
<feature type="domain" description="Integrase catalytic" evidence="2">
    <location>
        <begin position="597"/>
        <end position="722"/>
    </location>
</feature>
<evidence type="ECO:0000259" key="2">
    <source>
        <dbReference type="PROSITE" id="PS50994"/>
    </source>
</evidence>
<evidence type="ECO:0000313" key="4">
    <source>
        <dbReference type="Proteomes" id="UP001151760"/>
    </source>
</evidence>
<comment type="caution">
    <text evidence="3">The sequence shown here is derived from an EMBL/GenBank/DDBJ whole genome shotgun (WGS) entry which is preliminary data.</text>
</comment>
<dbReference type="InterPro" id="IPR000477">
    <property type="entry name" value="RT_dom"/>
</dbReference>
<dbReference type="Proteomes" id="UP001151760">
    <property type="component" value="Unassembled WGS sequence"/>
</dbReference>
<gene>
    <name evidence="3" type="ORF">Tco_1002864</name>
</gene>
<dbReference type="Pfam" id="PF00078">
    <property type="entry name" value="RVT_1"/>
    <property type="match status" value="1"/>
</dbReference>
<dbReference type="InterPro" id="IPR001584">
    <property type="entry name" value="Integrase_cat-core"/>
</dbReference>
<sequence length="779" mass="89434">MNYDCYYSRINQGEVRTTLQRMGRNKAVGPDPIPIEAWRCLEDEGVKWLTRLFNKIFLSVKIPEELRLSEVIPIYKNKGDTQACSNYRGIKLLSHSYRDKVKKGDEGVREPIRFYAGTGVKTRVRTTMGNTEFFPVDVGLHQGSTISPYLFTLILDELSREIQESIPWCRIFADDIVLIAESTEELNNKIERWREALEDNGLRVSRENTEYLRCDFGRYESAGWFTKLSKQVKSGWIKIAEVGTWVKPTHGRSSYANNAENGNDATRSSAKAEFPSLSYGTCFIFWYTHLSLEHDDFLSRKQFDKENYLEHPIPAALVAQPGQQVPPEALAAHAAWVKGQKEVAVLMLLTMDLDIQQNLAHLGAYDMLQELKAMFSKQAKQEFLQTVREFHTCKQEEGQSVSSHVLKMKSASLTTWKRPSCQLQLVKTLYWALEKELSRVSRRIEEKEEGLQGSKKLEPGALSLYVGDGHRAAVEAIGTYHLELPSGLVIVLNNCHYAPSITRGVISVSRLFDDGFINRFDDNNVILVSKNNLVYFIAVPRDDSYLLWHCRLGHISKKRIEKLQHDGLLNSIDIESLGKCVSCLSGKMARKSYSHQVERAKDLIGLIYTDVCGPFRIVSRQGASYFVTFTDDFSRYSYVYLLKHKHEVFETFKVFQKEVENQPGKTINSLRSDRGGKYMSQEFLDHLKEHGIIAHCTPPYTPQNNEVSERRNRTLLDMVRSMNVGKQEALHEQRTNMDDIRAIRILIAIAAYYDYEIWQMDVKNLPQWTSFRRSLYGAT</sequence>
<dbReference type="EMBL" id="BQNB010017100">
    <property type="protein sequence ID" value="GJT59331.1"/>
    <property type="molecule type" value="Genomic_DNA"/>
</dbReference>
<feature type="domain" description="Reverse transcriptase" evidence="1">
    <location>
        <begin position="1"/>
        <end position="241"/>
    </location>
</feature>
<dbReference type="InterPro" id="IPR012337">
    <property type="entry name" value="RNaseH-like_sf"/>
</dbReference>
<dbReference type="PROSITE" id="PS50878">
    <property type="entry name" value="RT_POL"/>
    <property type="match status" value="1"/>
</dbReference>
<dbReference type="PROSITE" id="PS50994">
    <property type="entry name" value="INTEGRASE"/>
    <property type="match status" value="1"/>
</dbReference>
<proteinExistence type="predicted"/>
<dbReference type="Gene3D" id="3.30.420.10">
    <property type="entry name" value="Ribonuclease H-like superfamily/Ribonuclease H"/>
    <property type="match status" value="1"/>
</dbReference>
<dbReference type="PANTHER" id="PTHR42648:SF27">
    <property type="entry name" value="RNA-DIRECTED DNA POLYMERASE"/>
    <property type="match status" value="1"/>
</dbReference>
<dbReference type="InterPro" id="IPR043128">
    <property type="entry name" value="Rev_trsase/Diguanyl_cyclase"/>
</dbReference>
<reference evidence="3" key="1">
    <citation type="journal article" date="2022" name="Int. J. Mol. Sci.">
        <title>Draft Genome of Tanacetum Coccineum: Genomic Comparison of Closely Related Tanacetum-Family Plants.</title>
        <authorList>
            <person name="Yamashiro T."/>
            <person name="Shiraishi A."/>
            <person name="Nakayama K."/>
            <person name="Satake H."/>
        </authorList>
    </citation>
    <scope>NUCLEOTIDE SEQUENCE</scope>
</reference>
<dbReference type="Pfam" id="PF13976">
    <property type="entry name" value="gag_pre-integrs"/>
    <property type="match status" value="1"/>
</dbReference>
<dbReference type="InterPro" id="IPR039537">
    <property type="entry name" value="Retrotran_Ty1/copia-like"/>
</dbReference>
<dbReference type="InterPro" id="IPR036397">
    <property type="entry name" value="RNaseH_sf"/>
</dbReference>
<keyword evidence="4" id="KW-1185">Reference proteome</keyword>
<dbReference type="Gene3D" id="3.30.70.270">
    <property type="match status" value="1"/>
</dbReference>
<dbReference type="PANTHER" id="PTHR42648">
    <property type="entry name" value="TRANSPOSASE, PUTATIVE-RELATED"/>
    <property type="match status" value="1"/>
</dbReference>
<dbReference type="InterPro" id="IPR025724">
    <property type="entry name" value="GAG-pre-integrase_dom"/>
</dbReference>
<dbReference type="SUPFAM" id="SSF56672">
    <property type="entry name" value="DNA/RNA polymerases"/>
    <property type="match status" value="1"/>
</dbReference>
<reference evidence="3" key="2">
    <citation type="submission" date="2022-01" db="EMBL/GenBank/DDBJ databases">
        <authorList>
            <person name="Yamashiro T."/>
            <person name="Shiraishi A."/>
            <person name="Satake H."/>
            <person name="Nakayama K."/>
        </authorList>
    </citation>
    <scope>NUCLEOTIDE SEQUENCE</scope>
</reference>
<protein>
    <submittedName>
        <fullName evidence="3">Zinc finger, CCHC-type containing protein</fullName>
    </submittedName>
</protein>
<dbReference type="InterPro" id="IPR043502">
    <property type="entry name" value="DNA/RNA_pol_sf"/>
</dbReference>
<dbReference type="Pfam" id="PF00665">
    <property type="entry name" value="rve"/>
    <property type="match status" value="1"/>
</dbReference>
<accession>A0ABQ5F7G4</accession>